<dbReference type="Gene3D" id="4.10.240.10">
    <property type="entry name" value="Zn(2)-C6 fungal-type DNA-binding domain"/>
    <property type="match status" value="1"/>
</dbReference>
<dbReference type="GO" id="GO:0008270">
    <property type="term" value="F:zinc ion binding"/>
    <property type="evidence" value="ECO:0007669"/>
    <property type="project" value="InterPro"/>
</dbReference>
<dbReference type="PANTHER" id="PTHR31001">
    <property type="entry name" value="UNCHARACTERIZED TRANSCRIPTIONAL REGULATORY PROTEIN"/>
    <property type="match status" value="1"/>
</dbReference>
<dbReference type="SMART" id="SM00066">
    <property type="entry name" value="GAL4"/>
    <property type="match status" value="1"/>
</dbReference>
<gene>
    <name evidence="9" type="ORF">UA08_08054</name>
</gene>
<keyword evidence="2" id="KW-0479">Metal-binding</keyword>
<feature type="domain" description="Zn(2)-C6 fungal-type" evidence="8">
    <location>
        <begin position="30"/>
        <end position="61"/>
    </location>
</feature>
<evidence type="ECO:0000256" key="2">
    <source>
        <dbReference type="ARBA" id="ARBA00022723"/>
    </source>
</evidence>
<comment type="subcellular location">
    <subcellularLocation>
        <location evidence="1">Nucleus</location>
    </subcellularLocation>
</comment>
<dbReference type="OrthoDB" id="6486656at2759"/>
<dbReference type="RefSeq" id="XP_020116531.1">
    <property type="nucleotide sequence ID" value="XM_020263354.1"/>
</dbReference>
<evidence type="ECO:0000256" key="6">
    <source>
        <dbReference type="ARBA" id="ARBA00023242"/>
    </source>
</evidence>
<evidence type="ECO:0000313" key="9">
    <source>
        <dbReference type="EMBL" id="OKL56410.1"/>
    </source>
</evidence>
<name>A0A225A8W4_TALAT</name>
<evidence type="ECO:0000313" key="10">
    <source>
        <dbReference type="Proteomes" id="UP000214365"/>
    </source>
</evidence>
<accession>A0A225A8W4</accession>
<evidence type="ECO:0000256" key="7">
    <source>
        <dbReference type="SAM" id="MobiDB-lite"/>
    </source>
</evidence>
<evidence type="ECO:0000256" key="5">
    <source>
        <dbReference type="ARBA" id="ARBA00023163"/>
    </source>
</evidence>
<dbReference type="Proteomes" id="UP000214365">
    <property type="component" value="Unassembled WGS sequence"/>
</dbReference>
<reference evidence="9 10" key="1">
    <citation type="submission" date="2015-06" db="EMBL/GenBank/DDBJ databases">
        <title>Talaromyces atroroseus IBT 11181 draft genome.</title>
        <authorList>
            <person name="Rasmussen K.B."/>
            <person name="Rasmussen S."/>
            <person name="Petersen B."/>
            <person name="Sicheritz-Ponten T."/>
            <person name="Mortensen U.H."/>
            <person name="Thrane U."/>
        </authorList>
    </citation>
    <scope>NUCLEOTIDE SEQUENCE [LARGE SCALE GENOMIC DNA]</scope>
    <source>
        <strain evidence="9 10">IBT 11181</strain>
    </source>
</reference>
<dbReference type="CDD" id="cd00067">
    <property type="entry name" value="GAL4"/>
    <property type="match status" value="1"/>
</dbReference>
<proteinExistence type="predicted"/>
<dbReference type="GeneID" id="31007810"/>
<comment type="caution">
    <text evidence="9">The sequence shown here is derived from an EMBL/GenBank/DDBJ whole genome shotgun (WGS) entry which is preliminary data.</text>
</comment>
<keyword evidence="4" id="KW-0238">DNA-binding</keyword>
<dbReference type="Pfam" id="PF00172">
    <property type="entry name" value="Zn_clus"/>
    <property type="match status" value="1"/>
</dbReference>
<dbReference type="GO" id="GO:0000981">
    <property type="term" value="F:DNA-binding transcription factor activity, RNA polymerase II-specific"/>
    <property type="evidence" value="ECO:0007669"/>
    <property type="project" value="InterPro"/>
</dbReference>
<evidence type="ECO:0000259" key="8">
    <source>
        <dbReference type="PROSITE" id="PS50048"/>
    </source>
</evidence>
<dbReference type="Pfam" id="PF04082">
    <property type="entry name" value="Fungal_trans"/>
    <property type="match status" value="1"/>
</dbReference>
<dbReference type="InterPro" id="IPR036864">
    <property type="entry name" value="Zn2-C6_fun-type_DNA-bd_sf"/>
</dbReference>
<sequence>MAGTTPISIFGPDHYRTLTPRRRRNRQTFSCLPCREHKVKCNRAIPCQSCERNGREFECLVNPPLYRGGQPSRHRQRHPVLLSAVIASSENAVPLAQRNPEDAGLDMNYDCQVHDQHDQGNADHVDSGLGSASNNGVWDDVDCLWDWGALSNQVLRANTFTDIRPSLPCVVPTSGLQHEQPQSSSTTGRISSLLFEEPDECDWRRRLIDTLPTRSQCDFLTSYFFENINYVYQVLHAPSFRQQYTEYSAAKWKDVDFAWLSLLYSMLSLSILYIPPDLCIFLGFEEAEVKLLPRSWHLASRQCFCLGQAVRAAQALGLDVDSSPSTSLEQEMRHRIWWELCSSDTFQAMCLNRQPMIQSHISRVPIPLNCNDEDMTTTRISPRDMGEPTIAAFSVIRARVTRLLNKLYINNGNGLSSLEYVASIDRELCKILNRLPWYLRINKDGVRAVPQLPTEYAVIPWQHHLFHTFVCVQRIRMYICFLGDSNPKASSAQSICLESAMDAFSVYRSIKKQQSDSLIMTHQRFATESYQIFSTGVALALFLLMGRLPDPHFQLRGDVEMVISELEALETRGISVPTSVNGSRLLRKMLDIYDYNSNKHHHHNRNENGSADPTLVHGISSVIGGETRTRQYLQRCTIDYIMNSSSSSDDSENSWYTPQDSLSSVGETSGLINTRKQYSHANDYTGSSLHILGQPSMSSFPIEELGI</sequence>
<dbReference type="InterPro" id="IPR001138">
    <property type="entry name" value="Zn2Cys6_DnaBD"/>
</dbReference>
<dbReference type="InterPro" id="IPR050613">
    <property type="entry name" value="Sec_Metabolite_Reg"/>
</dbReference>
<dbReference type="InterPro" id="IPR007219">
    <property type="entry name" value="XnlR_reg_dom"/>
</dbReference>
<dbReference type="STRING" id="1441469.A0A225A8W4"/>
<protein>
    <recommendedName>
        <fullName evidence="8">Zn(2)-C6 fungal-type domain-containing protein</fullName>
    </recommendedName>
</protein>
<dbReference type="PROSITE" id="PS00463">
    <property type="entry name" value="ZN2_CY6_FUNGAL_1"/>
    <property type="match status" value="1"/>
</dbReference>
<dbReference type="PROSITE" id="PS50048">
    <property type="entry name" value="ZN2_CY6_FUNGAL_2"/>
    <property type="match status" value="1"/>
</dbReference>
<keyword evidence="6" id="KW-0539">Nucleus</keyword>
<dbReference type="GO" id="GO:0005634">
    <property type="term" value="C:nucleus"/>
    <property type="evidence" value="ECO:0007669"/>
    <property type="project" value="UniProtKB-SubCell"/>
</dbReference>
<keyword evidence="10" id="KW-1185">Reference proteome</keyword>
<feature type="compositionally biased region" description="Polar residues" evidence="7">
    <location>
        <begin position="655"/>
        <end position="667"/>
    </location>
</feature>
<dbReference type="GO" id="GO:0003677">
    <property type="term" value="F:DNA binding"/>
    <property type="evidence" value="ECO:0007669"/>
    <property type="project" value="UniProtKB-KW"/>
</dbReference>
<dbReference type="SUPFAM" id="SSF57701">
    <property type="entry name" value="Zn2/Cys6 DNA-binding domain"/>
    <property type="match status" value="1"/>
</dbReference>
<organism evidence="9 10">
    <name type="scientific">Talaromyces atroroseus</name>
    <dbReference type="NCBI Taxonomy" id="1441469"/>
    <lineage>
        <taxon>Eukaryota</taxon>
        <taxon>Fungi</taxon>
        <taxon>Dikarya</taxon>
        <taxon>Ascomycota</taxon>
        <taxon>Pezizomycotina</taxon>
        <taxon>Eurotiomycetes</taxon>
        <taxon>Eurotiomycetidae</taxon>
        <taxon>Eurotiales</taxon>
        <taxon>Trichocomaceae</taxon>
        <taxon>Talaromyces</taxon>
        <taxon>Talaromyces sect. Trachyspermi</taxon>
    </lineage>
</organism>
<dbReference type="CDD" id="cd12148">
    <property type="entry name" value="fungal_TF_MHR"/>
    <property type="match status" value="1"/>
</dbReference>
<evidence type="ECO:0000256" key="4">
    <source>
        <dbReference type="ARBA" id="ARBA00023125"/>
    </source>
</evidence>
<evidence type="ECO:0000256" key="1">
    <source>
        <dbReference type="ARBA" id="ARBA00004123"/>
    </source>
</evidence>
<keyword evidence="3" id="KW-0805">Transcription regulation</keyword>
<feature type="region of interest" description="Disordered" evidence="7">
    <location>
        <begin position="644"/>
        <end position="667"/>
    </location>
</feature>
<keyword evidence="5" id="KW-0804">Transcription</keyword>
<dbReference type="GO" id="GO:0006351">
    <property type="term" value="P:DNA-templated transcription"/>
    <property type="evidence" value="ECO:0007669"/>
    <property type="project" value="InterPro"/>
</dbReference>
<evidence type="ECO:0000256" key="3">
    <source>
        <dbReference type="ARBA" id="ARBA00023015"/>
    </source>
</evidence>
<dbReference type="SMART" id="SM00906">
    <property type="entry name" value="Fungal_trans"/>
    <property type="match status" value="1"/>
</dbReference>
<dbReference type="EMBL" id="LFMY01000014">
    <property type="protein sequence ID" value="OKL56410.1"/>
    <property type="molecule type" value="Genomic_DNA"/>
</dbReference>
<dbReference type="AlphaFoldDB" id="A0A225A8W4"/>